<accession>A0ABS4YKL7</accession>
<dbReference type="EMBL" id="JAGIOC010000001">
    <property type="protein sequence ID" value="MBP2409279.1"/>
    <property type="molecule type" value="Genomic_DNA"/>
</dbReference>
<comment type="subcellular location">
    <subcellularLocation>
        <location evidence="3">Cytoplasm</location>
    </subcellularLocation>
</comment>
<dbReference type="SUPFAM" id="SSF53927">
    <property type="entry name" value="Cytidine deaminase-like"/>
    <property type="match status" value="1"/>
</dbReference>
<dbReference type="Pfam" id="PF02634">
    <property type="entry name" value="FdhD-NarQ"/>
    <property type="match status" value="1"/>
</dbReference>
<reference evidence="4 5" key="1">
    <citation type="submission" date="2021-03" db="EMBL/GenBank/DDBJ databases">
        <title>Sequencing the genomes of 1000 actinobacteria strains.</title>
        <authorList>
            <person name="Klenk H.-P."/>
        </authorList>
    </citation>
    <scope>NUCLEOTIDE SEQUENCE [LARGE SCALE GENOMIC DNA]</scope>
    <source>
        <strain evidence="4 5">DSM 14564</strain>
    </source>
</reference>
<name>A0ABS4YKL7_9MICO</name>
<dbReference type="Gene3D" id="3.10.20.10">
    <property type="match status" value="1"/>
</dbReference>
<dbReference type="NCBIfam" id="NF001943">
    <property type="entry name" value="PRK00724.1-2"/>
    <property type="match status" value="1"/>
</dbReference>
<dbReference type="InterPro" id="IPR003786">
    <property type="entry name" value="FdhD"/>
</dbReference>
<dbReference type="InterPro" id="IPR016193">
    <property type="entry name" value="Cytidine_deaminase-like"/>
</dbReference>
<dbReference type="Gene3D" id="3.40.140.10">
    <property type="entry name" value="Cytidine Deaminase, domain 2"/>
    <property type="match status" value="1"/>
</dbReference>
<dbReference type="Proteomes" id="UP000698222">
    <property type="component" value="Unassembled WGS sequence"/>
</dbReference>
<feature type="active site" description="Cysteine persulfide intermediate" evidence="3">
    <location>
        <position position="122"/>
    </location>
</feature>
<comment type="caution">
    <text evidence="4">The sequence shown here is derived from an EMBL/GenBank/DDBJ whole genome shotgun (WGS) entry which is preliminary data.</text>
</comment>
<protein>
    <recommendedName>
        <fullName evidence="3">Sulfur carrier protein FdhD</fullName>
    </recommendedName>
</protein>
<organism evidence="4 5">
    <name type="scientific">Brachybacterium fresconis</name>
    <dbReference type="NCBI Taxonomy" id="173363"/>
    <lineage>
        <taxon>Bacteria</taxon>
        <taxon>Bacillati</taxon>
        <taxon>Actinomycetota</taxon>
        <taxon>Actinomycetes</taxon>
        <taxon>Micrococcales</taxon>
        <taxon>Dermabacteraceae</taxon>
        <taxon>Brachybacterium</taxon>
    </lineage>
</organism>
<comment type="function">
    <text evidence="3">Required for formate dehydrogenase (FDH) activity. Acts as a sulfur carrier protein that transfers sulfur from IscS to the molybdenum cofactor prior to its insertion into FDH.</text>
</comment>
<evidence type="ECO:0000313" key="5">
    <source>
        <dbReference type="Proteomes" id="UP000698222"/>
    </source>
</evidence>
<keyword evidence="5" id="KW-1185">Reference proteome</keyword>
<dbReference type="NCBIfam" id="TIGR00129">
    <property type="entry name" value="fdhD_narQ"/>
    <property type="match status" value="1"/>
</dbReference>
<comment type="similarity">
    <text evidence="3">Belongs to the FdhD family.</text>
</comment>
<gene>
    <name evidence="3" type="primary">fdhD</name>
    <name evidence="4" type="ORF">JOF44_002182</name>
</gene>
<evidence type="ECO:0000313" key="4">
    <source>
        <dbReference type="EMBL" id="MBP2409279.1"/>
    </source>
</evidence>
<dbReference type="PIRSF" id="PIRSF015626">
    <property type="entry name" value="FdhD"/>
    <property type="match status" value="1"/>
</dbReference>
<keyword evidence="1 3" id="KW-0963">Cytoplasm</keyword>
<dbReference type="RefSeq" id="WP_209890970.1">
    <property type="nucleotide sequence ID" value="NZ_BAAAJV010000018.1"/>
</dbReference>
<dbReference type="PANTHER" id="PTHR30592">
    <property type="entry name" value="FORMATE DEHYDROGENASE"/>
    <property type="match status" value="1"/>
</dbReference>
<evidence type="ECO:0000256" key="2">
    <source>
        <dbReference type="ARBA" id="ARBA00023150"/>
    </source>
</evidence>
<comment type="caution">
    <text evidence="3">Lacks conserved residue(s) required for the propagation of feature annotation.</text>
</comment>
<dbReference type="PANTHER" id="PTHR30592:SF1">
    <property type="entry name" value="SULFUR CARRIER PROTEIN FDHD"/>
    <property type="match status" value="1"/>
</dbReference>
<proteinExistence type="inferred from homology"/>
<dbReference type="HAMAP" id="MF_00187">
    <property type="entry name" value="FdhD"/>
    <property type="match status" value="1"/>
</dbReference>
<sequence length="290" mass="31189">MGRVTESARIRTVRVREGTLYAGRKGDRVAVEEPLDIRVNGQQLSLTMRTPGQDIELIHGFLHAEGIIAHREDITEARYCDGAVVDDGTGFARNTYNVMDFTTTAPQLLPLVTKNFTTTSACGVCGSESIDAVRQKGRYTLEQGWSLDPRAILAAARALTGQQAVFARTGGVHAAALVDRTGNLLVVREDVGRHNAVDKVIGWALLEDRLPLADCFLLVSSRASFEIAQKAYMAGIPLLACVSAASSLAVDTADEVGMTLLGFTRAAEDGDGRMNVYTHPDRLDLSGVEG</sequence>
<keyword evidence="2 3" id="KW-0501">Molybdenum cofactor biosynthesis</keyword>
<evidence type="ECO:0000256" key="3">
    <source>
        <dbReference type="HAMAP-Rule" id="MF_00187"/>
    </source>
</evidence>
<evidence type="ECO:0000256" key="1">
    <source>
        <dbReference type="ARBA" id="ARBA00022490"/>
    </source>
</evidence>